<dbReference type="EMBL" id="JTDL01000141">
    <property type="protein sequence ID" value="KHL01465.1"/>
    <property type="molecule type" value="Genomic_DNA"/>
</dbReference>
<evidence type="ECO:0000256" key="1">
    <source>
        <dbReference type="SAM" id="MobiDB-lite"/>
    </source>
</evidence>
<keyword evidence="3" id="KW-1185">Reference proteome</keyword>
<name>A0A0B2AE07_9MICC</name>
<feature type="region of interest" description="Disordered" evidence="1">
    <location>
        <begin position="160"/>
        <end position="179"/>
    </location>
</feature>
<accession>A0A0B2AE07</accession>
<evidence type="ECO:0000313" key="2">
    <source>
        <dbReference type="EMBL" id="KHL01465.1"/>
    </source>
</evidence>
<dbReference type="Proteomes" id="UP000030982">
    <property type="component" value="Unassembled WGS sequence"/>
</dbReference>
<dbReference type="RefSeq" id="WP_043125934.1">
    <property type="nucleotide sequence ID" value="NZ_JTDL01000141.1"/>
</dbReference>
<feature type="region of interest" description="Disordered" evidence="1">
    <location>
        <begin position="438"/>
        <end position="477"/>
    </location>
</feature>
<dbReference type="AlphaFoldDB" id="A0A0B2AE07"/>
<dbReference type="OrthoDB" id="5095936at2"/>
<organism evidence="2 3">
    <name type="scientific">Sinomonas humi</name>
    <dbReference type="NCBI Taxonomy" id="1338436"/>
    <lineage>
        <taxon>Bacteria</taxon>
        <taxon>Bacillati</taxon>
        <taxon>Actinomycetota</taxon>
        <taxon>Actinomycetes</taxon>
        <taxon>Micrococcales</taxon>
        <taxon>Micrococcaceae</taxon>
        <taxon>Sinomonas</taxon>
    </lineage>
</organism>
<reference evidence="2 3" key="1">
    <citation type="submission" date="2014-09" db="EMBL/GenBank/DDBJ databases">
        <title>Genome sequence of Sinomonas sp. MUSC 117.</title>
        <authorList>
            <person name="Lee L.-H."/>
        </authorList>
    </citation>
    <scope>NUCLEOTIDE SEQUENCE [LARGE SCALE GENOMIC DNA]</scope>
    <source>
        <strain evidence="2 3">MUSC 117</strain>
    </source>
</reference>
<comment type="caution">
    <text evidence="2">The sequence shown here is derived from an EMBL/GenBank/DDBJ whole genome shotgun (WGS) entry which is preliminary data.</text>
</comment>
<proteinExistence type="predicted"/>
<dbReference type="STRING" id="1338436.LK10_16610"/>
<protein>
    <submittedName>
        <fullName evidence="2">Uncharacterized protein</fullName>
    </submittedName>
</protein>
<sequence>MISGAVKAGDGFVVTGGSRFVATLESLEASALVLRAMSSNLERAECALHASRQAVAVSACRTSYTAPRFDDEARRTHARLRRAHEESERCAAAVARAAERYRDEEVGRARAMDGLQNILFQAGPMPGLLDVLGLGGLGAAGARVVPGSTLATLLRSLQSGRLAGSPDDPAGVKRASLPSGTGDATHFSYALKSLRQAQGQEPLDDGSFVPPSSILVERVPRPDGTVAVIVTVPGTQTWALDPEDGNVFDTEGILDGMAYRDSQVRSLIKGALQDQNLGVDDAVLFNSYSQGGIHVLGLLEDREFLERYRVKAVTTVGSPVSAFATPEGIPVLSLTNADDIVPTASGQAAELSGSVVNVRSPSRAGPVAAVLFPQDVVAKAHDLGNYAHDAELLDESGDTAVLAHRAAVNAALGAGLAGGAAAAAAAGTTGLVGGGASGTVGSSGANGGTGSTAGSSQPGGAQRERFAYTAADPRTRG</sequence>
<evidence type="ECO:0000313" key="3">
    <source>
        <dbReference type="Proteomes" id="UP000030982"/>
    </source>
</evidence>
<gene>
    <name evidence="2" type="ORF">LK10_16610</name>
</gene>